<keyword evidence="3" id="KW-1185">Reference proteome</keyword>
<keyword evidence="1" id="KW-1133">Transmembrane helix</keyword>
<accession>A0A0A7EGX4</accession>
<dbReference type="KEGG" id="pseo:OM33_08650"/>
<gene>
    <name evidence="2" type="ORF">OM33_08650</name>
</gene>
<evidence type="ECO:0000313" key="3">
    <source>
        <dbReference type="Proteomes" id="UP000030341"/>
    </source>
</evidence>
<feature type="transmembrane region" description="Helical" evidence="1">
    <location>
        <begin position="51"/>
        <end position="70"/>
    </location>
</feature>
<evidence type="ECO:0000313" key="2">
    <source>
        <dbReference type="EMBL" id="AIY65222.1"/>
    </source>
</evidence>
<dbReference type="HOGENOM" id="CLU_2702088_0_0_6"/>
<dbReference type="RefSeq" id="WP_038640906.1">
    <property type="nucleotide sequence ID" value="NZ_CP009888.1"/>
</dbReference>
<keyword evidence="1" id="KW-0472">Membrane</keyword>
<protein>
    <submittedName>
        <fullName evidence="2">Uncharacterized protein</fullName>
    </submittedName>
</protein>
<dbReference type="AlphaFoldDB" id="A0A0A7EGX4"/>
<dbReference type="Proteomes" id="UP000030341">
    <property type="component" value="Chromosome 1"/>
</dbReference>
<sequence>MNNMILQSGGIVLVPKKAIGTLPFDPLIASGGGVKTSALGNDFENGSTTDYSAVPVFLIAALVIAAIIKFRKK</sequence>
<organism evidence="2 3">
    <name type="scientific">Pseudoalteromonas piratica</name>
    <dbReference type="NCBI Taxonomy" id="1348114"/>
    <lineage>
        <taxon>Bacteria</taxon>
        <taxon>Pseudomonadati</taxon>
        <taxon>Pseudomonadota</taxon>
        <taxon>Gammaproteobacteria</taxon>
        <taxon>Alteromonadales</taxon>
        <taxon>Pseudoalteromonadaceae</taxon>
        <taxon>Pseudoalteromonas</taxon>
    </lineage>
</organism>
<name>A0A0A7EGX4_9GAMM</name>
<keyword evidence="1" id="KW-0812">Transmembrane</keyword>
<reference evidence="2 3" key="1">
    <citation type="submission" date="2014-11" db="EMBL/GenBank/DDBJ databases">
        <title>Complete Genome Sequence of Pseudoalteromonas sp. Strain OCN003 Isolated from Kaneohe Bay, Oahu, Hawaii.</title>
        <authorList>
            <person name="Beurmann S."/>
            <person name="Videau P."/>
            <person name="Ushijima B."/>
            <person name="Smith A.M."/>
            <person name="Aeby G.S."/>
            <person name="Callahan S.M."/>
            <person name="Belcaid M."/>
        </authorList>
    </citation>
    <scope>NUCLEOTIDE SEQUENCE [LARGE SCALE GENOMIC DNA]</scope>
    <source>
        <strain evidence="2 3">OCN003</strain>
    </source>
</reference>
<evidence type="ECO:0000256" key="1">
    <source>
        <dbReference type="SAM" id="Phobius"/>
    </source>
</evidence>
<proteinExistence type="predicted"/>
<dbReference type="EMBL" id="CP009888">
    <property type="protein sequence ID" value="AIY65222.1"/>
    <property type="molecule type" value="Genomic_DNA"/>
</dbReference>